<name>A0ACB7EDC9_NIBAL</name>
<keyword evidence="2" id="KW-1185">Reference proteome</keyword>
<organism evidence="1 2">
    <name type="scientific">Nibea albiflora</name>
    <name type="common">Yellow drum</name>
    <name type="synonym">Corvina albiflora</name>
    <dbReference type="NCBI Taxonomy" id="240163"/>
    <lineage>
        <taxon>Eukaryota</taxon>
        <taxon>Metazoa</taxon>
        <taxon>Chordata</taxon>
        <taxon>Craniata</taxon>
        <taxon>Vertebrata</taxon>
        <taxon>Euteleostomi</taxon>
        <taxon>Actinopterygii</taxon>
        <taxon>Neopterygii</taxon>
        <taxon>Teleostei</taxon>
        <taxon>Neoteleostei</taxon>
        <taxon>Acanthomorphata</taxon>
        <taxon>Eupercaria</taxon>
        <taxon>Sciaenidae</taxon>
        <taxon>Nibea</taxon>
    </lineage>
</organism>
<dbReference type="EMBL" id="CM024797">
    <property type="protein sequence ID" value="KAG8000097.1"/>
    <property type="molecule type" value="Genomic_DNA"/>
</dbReference>
<evidence type="ECO:0000313" key="2">
    <source>
        <dbReference type="Proteomes" id="UP000805704"/>
    </source>
</evidence>
<protein>
    <submittedName>
        <fullName evidence="1">Uncharacterized protein</fullName>
    </submittedName>
</protein>
<gene>
    <name evidence="1" type="ORF">GBF38_002253</name>
</gene>
<comment type="caution">
    <text evidence="1">The sequence shown here is derived from an EMBL/GenBank/DDBJ whole genome shotgun (WGS) entry which is preliminary data.</text>
</comment>
<proteinExistence type="predicted"/>
<accession>A0ACB7EDC9</accession>
<sequence length="55" mass="6046">LTECLQCPYSSRLLFYALPFVSVCSSIHSYASLLSNSLVQQRDCSLTGPESQSQS</sequence>
<reference evidence="1" key="1">
    <citation type="submission" date="2020-04" db="EMBL/GenBank/DDBJ databases">
        <title>A chromosome-scale assembly and high-density genetic map of the yellow drum (Nibea albiflora) genome.</title>
        <authorList>
            <person name="Xu D."/>
            <person name="Zhang W."/>
            <person name="Chen R."/>
            <person name="Tan P."/>
            <person name="Wang L."/>
            <person name="Song H."/>
            <person name="Tian L."/>
            <person name="Zhu Q."/>
            <person name="Wang B."/>
        </authorList>
    </citation>
    <scope>NUCLEOTIDE SEQUENCE</scope>
    <source>
        <strain evidence="1">ZJHYS-2018</strain>
    </source>
</reference>
<evidence type="ECO:0000313" key="1">
    <source>
        <dbReference type="EMBL" id="KAG8000097.1"/>
    </source>
</evidence>
<feature type="non-terminal residue" evidence="1">
    <location>
        <position position="1"/>
    </location>
</feature>
<dbReference type="Proteomes" id="UP000805704">
    <property type="component" value="Chromosome 9"/>
</dbReference>